<gene>
    <name evidence="1" type="ORF">E5676_scaffold602G00020</name>
</gene>
<dbReference type="AlphaFoldDB" id="A0A5D3BM55"/>
<dbReference type="Proteomes" id="UP000321947">
    <property type="component" value="Unassembled WGS sequence"/>
</dbReference>
<protein>
    <submittedName>
        <fullName evidence="1">Putative nuclease HARBI1</fullName>
    </submittedName>
</protein>
<evidence type="ECO:0000313" key="1">
    <source>
        <dbReference type="EMBL" id="TYK00853.1"/>
    </source>
</evidence>
<evidence type="ECO:0000313" key="2">
    <source>
        <dbReference type="Proteomes" id="UP000321947"/>
    </source>
</evidence>
<comment type="caution">
    <text evidence="1">The sequence shown here is derived from an EMBL/GenBank/DDBJ whole genome shotgun (WGS) entry which is preliminary data.</text>
</comment>
<accession>A0A5D3BM55</accession>
<sequence>MDQQTLLRILTAFPLVQHQMLLMLEHTHGQGKIVTNVLGVYDMKGDFIYVTVGKVLQKTHGFSRMLKGYYYLCDVGYPNAKRFLTPYRGQRYHLQEWCGAGNSPTTTVKEYVNMKHSSTRNMI</sequence>
<reference evidence="1 2" key="1">
    <citation type="submission" date="2019-08" db="EMBL/GenBank/DDBJ databases">
        <title>Draft genome sequences of two oriental melons (Cucumis melo L. var makuwa).</title>
        <authorList>
            <person name="Kwon S.-Y."/>
        </authorList>
    </citation>
    <scope>NUCLEOTIDE SEQUENCE [LARGE SCALE GENOMIC DNA]</scope>
    <source>
        <strain evidence="2">cv. Chang Bougi</strain>
        <tissue evidence="1">Leaf</tissue>
    </source>
</reference>
<proteinExistence type="predicted"/>
<name>A0A5D3BM55_CUCMM</name>
<organism evidence="1 2">
    <name type="scientific">Cucumis melo var. makuwa</name>
    <name type="common">Oriental melon</name>
    <dbReference type="NCBI Taxonomy" id="1194695"/>
    <lineage>
        <taxon>Eukaryota</taxon>
        <taxon>Viridiplantae</taxon>
        <taxon>Streptophyta</taxon>
        <taxon>Embryophyta</taxon>
        <taxon>Tracheophyta</taxon>
        <taxon>Spermatophyta</taxon>
        <taxon>Magnoliopsida</taxon>
        <taxon>eudicotyledons</taxon>
        <taxon>Gunneridae</taxon>
        <taxon>Pentapetalae</taxon>
        <taxon>rosids</taxon>
        <taxon>fabids</taxon>
        <taxon>Cucurbitales</taxon>
        <taxon>Cucurbitaceae</taxon>
        <taxon>Benincaseae</taxon>
        <taxon>Cucumis</taxon>
    </lineage>
</organism>
<dbReference type="EMBL" id="SSTD01016371">
    <property type="protein sequence ID" value="TYK00853.1"/>
    <property type="molecule type" value="Genomic_DNA"/>
</dbReference>